<accession>A0A397VF48</accession>
<comment type="caution">
    <text evidence="2">The sequence shown here is derived from an EMBL/GenBank/DDBJ whole genome shotgun (WGS) entry which is preliminary data.</text>
</comment>
<dbReference type="AlphaFoldDB" id="A0A397VF48"/>
<name>A0A397VF48_9GLOM</name>
<gene>
    <name evidence="2" type="ORF">C2G38_2179340</name>
    <name evidence="1" type="ORF">C2G38_2236071</name>
</gene>
<evidence type="ECO:0000313" key="3">
    <source>
        <dbReference type="Proteomes" id="UP000266673"/>
    </source>
</evidence>
<evidence type="ECO:0000313" key="2">
    <source>
        <dbReference type="EMBL" id="RIB20418.1"/>
    </source>
</evidence>
<sequence length="72" mass="8370">MASKIFTGDMSELMKNILNNLDNEIYSYTHGHLILFISNYFSSNVEDEKFVLKEECGINKEISETLLIMQNF</sequence>
<dbReference type="EMBL" id="QKWP01000418">
    <property type="protein sequence ID" value="RIB20418.1"/>
    <property type="molecule type" value="Genomic_DNA"/>
</dbReference>
<dbReference type="OrthoDB" id="2351154at2759"/>
<organism evidence="2 3">
    <name type="scientific">Gigaspora rosea</name>
    <dbReference type="NCBI Taxonomy" id="44941"/>
    <lineage>
        <taxon>Eukaryota</taxon>
        <taxon>Fungi</taxon>
        <taxon>Fungi incertae sedis</taxon>
        <taxon>Mucoromycota</taxon>
        <taxon>Glomeromycotina</taxon>
        <taxon>Glomeromycetes</taxon>
        <taxon>Diversisporales</taxon>
        <taxon>Gigasporaceae</taxon>
        <taxon>Gigaspora</taxon>
    </lineage>
</organism>
<protein>
    <submittedName>
        <fullName evidence="2">Uncharacterized protein</fullName>
    </submittedName>
</protein>
<keyword evidence="3" id="KW-1185">Reference proteome</keyword>
<reference evidence="2 3" key="1">
    <citation type="submission" date="2018-06" db="EMBL/GenBank/DDBJ databases">
        <title>Comparative genomics reveals the genomic features of Rhizophagus irregularis, R. cerebriforme, R. diaphanum and Gigaspora rosea, and their symbiotic lifestyle signature.</title>
        <authorList>
            <person name="Morin E."/>
            <person name="San Clemente H."/>
            <person name="Chen E.C.H."/>
            <person name="De La Providencia I."/>
            <person name="Hainaut M."/>
            <person name="Kuo A."/>
            <person name="Kohler A."/>
            <person name="Murat C."/>
            <person name="Tang N."/>
            <person name="Roy S."/>
            <person name="Loubradou J."/>
            <person name="Henrissat B."/>
            <person name="Grigoriev I.V."/>
            <person name="Corradi N."/>
            <person name="Roux C."/>
            <person name="Martin F.M."/>
        </authorList>
    </citation>
    <scope>NUCLEOTIDE SEQUENCE [LARGE SCALE GENOMIC DNA]</scope>
    <source>
        <strain evidence="2 3">DAOM 194757</strain>
    </source>
</reference>
<dbReference type="Proteomes" id="UP000266673">
    <property type="component" value="Unassembled WGS sequence"/>
</dbReference>
<proteinExistence type="predicted"/>
<evidence type="ECO:0000313" key="1">
    <source>
        <dbReference type="EMBL" id="RIB00007.1"/>
    </source>
</evidence>
<dbReference type="EMBL" id="QKWP01005711">
    <property type="protein sequence ID" value="RIB00007.1"/>
    <property type="molecule type" value="Genomic_DNA"/>
</dbReference>